<proteinExistence type="predicted"/>
<protein>
    <recommendedName>
        <fullName evidence="3">Peptidase aspartic putative domain-containing protein</fullName>
    </recommendedName>
</protein>
<dbReference type="AlphaFoldDB" id="A0A4Y2M3S9"/>
<organism evidence="1 2">
    <name type="scientific">Araneus ventricosus</name>
    <name type="common">Orbweaver spider</name>
    <name type="synonym">Epeira ventricosa</name>
    <dbReference type="NCBI Taxonomy" id="182803"/>
    <lineage>
        <taxon>Eukaryota</taxon>
        <taxon>Metazoa</taxon>
        <taxon>Ecdysozoa</taxon>
        <taxon>Arthropoda</taxon>
        <taxon>Chelicerata</taxon>
        <taxon>Arachnida</taxon>
        <taxon>Araneae</taxon>
        <taxon>Araneomorphae</taxon>
        <taxon>Entelegynae</taxon>
        <taxon>Araneoidea</taxon>
        <taxon>Araneidae</taxon>
        <taxon>Araneus</taxon>
    </lineage>
</organism>
<name>A0A4Y2M3S9_ARAVE</name>
<reference evidence="1 2" key="1">
    <citation type="journal article" date="2019" name="Sci. Rep.">
        <title>Orb-weaving spider Araneus ventricosus genome elucidates the spidroin gene catalogue.</title>
        <authorList>
            <person name="Kono N."/>
            <person name="Nakamura H."/>
            <person name="Ohtoshi R."/>
            <person name="Moran D.A.P."/>
            <person name="Shinohara A."/>
            <person name="Yoshida Y."/>
            <person name="Fujiwara M."/>
            <person name="Mori M."/>
            <person name="Tomita M."/>
            <person name="Arakawa K."/>
        </authorList>
    </citation>
    <scope>NUCLEOTIDE SEQUENCE [LARGE SCALE GENOMIC DNA]</scope>
</reference>
<dbReference type="OrthoDB" id="6432823at2759"/>
<comment type="caution">
    <text evidence="1">The sequence shown here is derived from an EMBL/GenBank/DDBJ whole genome shotgun (WGS) entry which is preliminary data.</text>
</comment>
<dbReference type="Proteomes" id="UP000499080">
    <property type="component" value="Unassembled WGS sequence"/>
</dbReference>
<dbReference type="EMBL" id="BGPR01006689">
    <property type="protein sequence ID" value="GBN21090.1"/>
    <property type="molecule type" value="Genomic_DNA"/>
</dbReference>
<keyword evidence="2" id="KW-1185">Reference proteome</keyword>
<evidence type="ECO:0008006" key="3">
    <source>
        <dbReference type="Google" id="ProtNLM"/>
    </source>
</evidence>
<accession>A0A4Y2M3S9</accession>
<gene>
    <name evidence="1" type="ORF">AVEN_171719_1</name>
</gene>
<evidence type="ECO:0000313" key="2">
    <source>
        <dbReference type="Proteomes" id="UP000499080"/>
    </source>
</evidence>
<evidence type="ECO:0000313" key="1">
    <source>
        <dbReference type="EMBL" id="GBN21090.1"/>
    </source>
</evidence>
<sequence length="131" mass="15089">MIMHFHVLCNAISVSKLNIPSSIESADSSFRTPGQIDILVRSELRVFVEILKPEQQRLQDRNVILQNTKFGYLVTGMLPQLQNQANCYFVSEPNLDTTVKKFFELESLPGDPREIKKSEVEIYCEEHFVKT</sequence>